<dbReference type="SMART" id="SM00014">
    <property type="entry name" value="acidPPc"/>
    <property type="match status" value="1"/>
</dbReference>
<dbReference type="OrthoDB" id="10030083at2759"/>
<evidence type="ECO:0000256" key="2">
    <source>
        <dbReference type="ARBA" id="ARBA00008816"/>
    </source>
</evidence>
<dbReference type="GO" id="GO:0016020">
    <property type="term" value="C:membrane"/>
    <property type="evidence" value="ECO:0007669"/>
    <property type="project" value="UniProtKB-SubCell"/>
</dbReference>
<dbReference type="GO" id="GO:0008195">
    <property type="term" value="F:phosphatidate phosphatase activity"/>
    <property type="evidence" value="ECO:0007669"/>
    <property type="project" value="TreeGrafter"/>
</dbReference>
<name>A0A507FEL7_9FUNG</name>
<dbReference type="InterPro" id="IPR000326">
    <property type="entry name" value="PAP2/HPO"/>
</dbReference>
<feature type="transmembrane region" description="Helical" evidence="7">
    <location>
        <begin position="322"/>
        <end position="340"/>
    </location>
</feature>
<dbReference type="InterPro" id="IPR036938">
    <property type="entry name" value="PAP2/HPO_sf"/>
</dbReference>
<reference evidence="9 10" key="1">
    <citation type="journal article" date="2019" name="Sci. Rep.">
        <title>Comparative genomics of chytrid fungi reveal insights into the obligate biotrophic and pathogenic lifestyle of Synchytrium endobioticum.</title>
        <authorList>
            <person name="van de Vossenberg B.T.L.H."/>
            <person name="Warris S."/>
            <person name="Nguyen H.D.T."/>
            <person name="van Gent-Pelzer M.P.E."/>
            <person name="Joly D.L."/>
            <person name="van de Geest H.C."/>
            <person name="Bonants P.J.M."/>
            <person name="Smith D.S."/>
            <person name="Levesque C.A."/>
            <person name="van der Lee T.A.J."/>
        </authorList>
    </citation>
    <scope>NUCLEOTIDE SEQUENCE [LARGE SCALE GENOMIC DNA]</scope>
    <source>
        <strain evidence="9 10">CBS 675.73</strain>
    </source>
</reference>
<evidence type="ECO:0000256" key="6">
    <source>
        <dbReference type="SAM" id="MobiDB-lite"/>
    </source>
</evidence>
<dbReference type="InterPro" id="IPR043216">
    <property type="entry name" value="PAP-like"/>
</dbReference>
<proteinExistence type="inferred from homology"/>
<evidence type="ECO:0000259" key="8">
    <source>
        <dbReference type="SMART" id="SM00014"/>
    </source>
</evidence>
<dbReference type="GO" id="GO:0046839">
    <property type="term" value="P:phospholipid dephosphorylation"/>
    <property type="evidence" value="ECO:0007669"/>
    <property type="project" value="TreeGrafter"/>
</dbReference>
<organism evidence="9 10">
    <name type="scientific">Chytriomyces confervae</name>
    <dbReference type="NCBI Taxonomy" id="246404"/>
    <lineage>
        <taxon>Eukaryota</taxon>
        <taxon>Fungi</taxon>
        <taxon>Fungi incertae sedis</taxon>
        <taxon>Chytridiomycota</taxon>
        <taxon>Chytridiomycota incertae sedis</taxon>
        <taxon>Chytridiomycetes</taxon>
        <taxon>Chytridiales</taxon>
        <taxon>Chytriomycetaceae</taxon>
        <taxon>Chytriomyces</taxon>
    </lineage>
</organism>
<feature type="transmembrane region" description="Helical" evidence="7">
    <location>
        <begin position="554"/>
        <end position="576"/>
    </location>
</feature>
<comment type="similarity">
    <text evidence="2">Belongs to the PA-phosphatase related phosphoesterase family.</text>
</comment>
<keyword evidence="5 7" id="KW-0472">Membrane</keyword>
<feature type="compositionally biased region" description="Basic and acidic residues" evidence="6">
    <location>
        <begin position="31"/>
        <end position="40"/>
    </location>
</feature>
<dbReference type="PANTHER" id="PTHR10165">
    <property type="entry name" value="LIPID PHOSPHATE PHOSPHATASE"/>
    <property type="match status" value="1"/>
</dbReference>
<dbReference type="AlphaFoldDB" id="A0A507FEL7"/>
<keyword evidence="3 7" id="KW-0812">Transmembrane</keyword>
<dbReference type="GO" id="GO:0006644">
    <property type="term" value="P:phospholipid metabolic process"/>
    <property type="evidence" value="ECO:0007669"/>
    <property type="project" value="InterPro"/>
</dbReference>
<protein>
    <recommendedName>
        <fullName evidence="8">Phosphatidic acid phosphatase type 2/haloperoxidase domain-containing protein</fullName>
    </recommendedName>
</protein>
<evidence type="ECO:0000256" key="7">
    <source>
        <dbReference type="SAM" id="Phobius"/>
    </source>
</evidence>
<feature type="transmembrane region" description="Helical" evidence="7">
    <location>
        <begin position="150"/>
        <end position="170"/>
    </location>
</feature>
<dbReference type="SUPFAM" id="SSF48317">
    <property type="entry name" value="Acid phosphatase/Vanadium-dependent haloperoxidase"/>
    <property type="match status" value="1"/>
</dbReference>
<evidence type="ECO:0000256" key="1">
    <source>
        <dbReference type="ARBA" id="ARBA00004141"/>
    </source>
</evidence>
<comment type="subcellular location">
    <subcellularLocation>
        <location evidence="1">Membrane</location>
        <topology evidence="1">Multi-pass membrane protein</topology>
    </subcellularLocation>
</comment>
<sequence>MSQTQLSQLLGHHRHAAAMDSSDDDALMGLGRDDERDGQRDGQQNRLSRWLTHRRLLSDCAAIAVTIALALMTEMAFPPFERPIDAAVLADIDLRHPVKQNIVPTWTLGLTSFAAPLLINAVTNVAVAQSPSPSVFSKPSVSVAVFKRTFRFALSLAFTLLLTVTTTNVLKKSVGRFRPDFLDRCKWSIATMACTGEPDVVAEGRVSFPSGHSSFAFAGSTLLALWTVRTLNLYSRPSGFQGSLYMRRRVQQVQLNSGRDVELQNRNSIGSGGALSHSSLKQAQGLSRAGRFYVLLLAFVPMWAAAYIAVTRLQQFVHHPTDVLSGALLGTLIAVVVYTTQKSGTMPTSYTGSLQNLCAANATNWLLLQSASYQQQAIKDICLQSNTSVLNLLKNFNCLWAEHQNDLDFSVKRSILDCAPIRSFNALSYVNTYFFAVLALVAFICLSIFAQRAVSQALLRRRLLDMKLFQLLFSKFNASMGVGFLFLVLHDLVYFAYWNECSQQLNSILLCNNSLYTSVQVFRCLWTSAYLYISWLRSKDLIKQVFPKLKKGFAYVYCACTLLIFTPVVASSFQSLYKFAPNQSLMTYIFQGISSAALLVCDLFLLYVYSRYVSKLFGTLHLEVMPKFRTISNYGVCSAGSCLLFCVVTIVKTVSAFMKTADTFTLNVCMMISAVLMHVCMLLLLLMKLALDREWVAGTVVIIPSNLDSDQVRLHTDLKRISALD</sequence>
<feature type="transmembrane region" description="Helical" evidence="7">
    <location>
        <begin position="631"/>
        <end position="651"/>
    </location>
</feature>
<dbReference type="Gene3D" id="1.20.144.10">
    <property type="entry name" value="Phosphatidic acid phosphatase type 2/haloperoxidase"/>
    <property type="match status" value="1"/>
</dbReference>
<accession>A0A507FEL7</accession>
<feature type="region of interest" description="Disordered" evidence="6">
    <location>
        <begin position="21"/>
        <end position="45"/>
    </location>
</feature>
<feature type="transmembrane region" description="Helical" evidence="7">
    <location>
        <begin position="663"/>
        <end position="686"/>
    </location>
</feature>
<feature type="transmembrane region" description="Helical" evidence="7">
    <location>
        <begin position="471"/>
        <end position="495"/>
    </location>
</feature>
<keyword evidence="10" id="KW-1185">Reference proteome</keyword>
<feature type="domain" description="Phosphatidic acid phosphatase type 2/haloperoxidase" evidence="8">
    <location>
        <begin position="153"/>
        <end position="338"/>
    </location>
</feature>
<dbReference type="PANTHER" id="PTHR10165:SF35">
    <property type="entry name" value="RE23632P"/>
    <property type="match status" value="1"/>
</dbReference>
<evidence type="ECO:0000256" key="5">
    <source>
        <dbReference type="ARBA" id="ARBA00023136"/>
    </source>
</evidence>
<dbReference type="STRING" id="246404.A0A507FEL7"/>
<evidence type="ECO:0000256" key="4">
    <source>
        <dbReference type="ARBA" id="ARBA00022989"/>
    </source>
</evidence>
<feature type="transmembrane region" description="Helical" evidence="7">
    <location>
        <begin position="432"/>
        <end position="450"/>
    </location>
</feature>
<dbReference type="Pfam" id="PF01569">
    <property type="entry name" value="PAP2"/>
    <property type="match status" value="1"/>
</dbReference>
<comment type="caution">
    <text evidence="9">The sequence shown here is derived from an EMBL/GenBank/DDBJ whole genome shotgun (WGS) entry which is preliminary data.</text>
</comment>
<feature type="transmembrane region" description="Helical" evidence="7">
    <location>
        <begin position="588"/>
        <end position="610"/>
    </location>
</feature>
<evidence type="ECO:0000256" key="3">
    <source>
        <dbReference type="ARBA" id="ARBA00022692"/>
    </source>
</evidence>
<dbReference type="Proteomes" id="UP000320333">
    <property type="component" value="Unassembled WGS sequence"/>
</dbReference>
<feature type="transmembrane region" description="Helical" evidence="7">
    <location>
        <begin position="292"/>
        <end position="310"/>
    </location>
</feature>
<evidence type="ECO:0000313" key="10">
    <source>
        <dbReference type="Proteomes" id="UP000320333"/>
    </source>
</evidence>
<keyword evidence="4 7" id="KW-1133">Transmembrane helix</keyword>
<gene>
    <name evidence="9" type="ORF">CcCBS67573_g04724</name>
</gene>
<dbReference type="EMBL" id="QEAP01000150">
    <property type="protein sequence ID" value="TPX74017.1"/>
    <property type="molecule type" value="Genomic_DNA"/>
</dbReference>
<evidence type="ECO:0000313" key="9">
    <source>
        <dbReference type="EMBL" id="TPX74017.1"/>
    </source>
</evidence>